<sequence length="25" mass="2974">MQYTNRTPERALPIRMPSRLRLCAV</sequence>
<dbReference type="EMBL" id="GBXM01052930">
    <property type="protein sequence ID" value="JAH55647.1"/>
    <property type="molecule type" value="Transcribed_RNA"/>
</dbReference>
<reference evidence="1" key="1">
    <citation type="submission" date="2014-11" db="EMBL/GenBank/DDBJ databases">
        <authorList>
            <person name="Amaro Gonzalez C."/>
        </authorList>
    </citation>
    <scope>NUCLEOTIDE SEQUENCE</scope>
</reference>
<dbReference type="AlphaFoldDB" id="A0A0E9TQA7"/>
<accession>A0A0E9TQA7</accession>
<organism evidence="1">
    <name type="scientific">Anguilla anguilla</name>
    <name type="common">European freshwater eel</name>
    <name type="synonym">Muraena anguilla</name>
    <dbReference type="NCBI Taxonomy" id="7936"/>
    <lineage>
        <taxon>Eukaryota</taxon>
        <taxon>Metazoa</taxon>
        <taxon>Chordata</taxon>
        <taxon>Craniata</taxon>
        <taxon>Vertebrata</taxon>
        <taxon>Euteleostomi</taxon>
        <taxon>Actinopterygii</taxon>
        <taxon>Neopterygii</taxon>
        <taxon>Teleostei</taxon>
        <taxon>Anguilliformes</taxon>
        <taxon>Anguillidae</taxon>
        <taxon>Anguilla</taxon>
    </lineage>
</organism>
<proteinExistence type="predicted"/>
<evidence type="ECO:0000313" key="1">
    <source>
        <dbReference type="EMBL" id="JAH55647.1"/>
    </source>
</evidence>
<protein>
    <submittedName>
        <fullName evidence="1">Uncharacterized protein</fullName>
    </submittedName>
</protein>
<dbReference type="EMBL" id="GBXM01053736">
    <property type="protein sequence ID" value="JAH54841.1"/>
    <property type="molecule type" value="Transcribed_RNA"/>
</dbReference>
<name>A0A0E9TQA7_ANGAN</name>
<reference evidence="1" key="2">
    <citation type="journal article" date="2015" name="Fish Shellfish Immunol.">
        <title>Early steps in the European eel (Anguilla anguilla)-Vibrio vulnificus interaction in the gills: Role of the RtxA13 toxin.</title>
        <authorList>
            <person name="Callol A."/>
            <person name="Pajuelo D."/>
            <person name="Ebbesson L."/>
            <person name="Teles M."/>
            <person name="MacKenzie S."/>
            <person name="Amaro C."/>
        </authorList>
    </citation>
    <scope>NUCLEOTIDE SEQUENCE</scope>
</reference>